<dbReference type="Proteomes" id="UP000018538">
    <property type="component" value="Unassembled WGS sequence"/>
</dbReference>
<feature type="transmembrane region" description="Helical" evidence="2">
    <location>
        <begin position="1001"/>
        <end position="1019"/>
    </location>
</feature>
<evidence type="ECO:0000256" key="1">
    <source>
        <dbReference type="SAM" id="MobiDB-lite"/>
    </source>
</evidence>
<feature type="region of interest" description="Disordered" evidence="1">
    <location>
        <begin position="912"/>
        <end position="933"/>
    </location>
</feature>
<feature type="compositionally biased region" description="Basic residues" evidence="1">
    <location>
        <begin position="912"/>
        <end position="929"/>
    </location>
</feature>
<reference evidence="3 4" key="1">
    <citation type="submission" date="2013-11" db="EMBL/GenBank/DDBJ databases">
        <title>The Genome Sequence of Plasmodium yoelii 17X.</title>
        <authorList>
            <consortium name="The Broad Institute Genomics Platform"/>
            <consortium name="The Broad Institute Genome Sequencing Center for Infectious Disease"/>
            <person name="Neafsey D."/>
            <person name="Adams J."/>
            <person name="Walker B."/>
            <person name="Young S.K."/>
            <person name="Zeng Q."/>
            <person name="Gargeya S."/>
            <person name="Fitzgerald M."/>
            <person name="Haas B."/>
            <person name="Abouelleil A."/>
            <person name="Alvarado L."/>
            <person name="Chapman S.B."/>
            <person name="Gainer-Dewar J."/>
            <person name="Goldberg J."/>
            <person name="Griggs A."/>
            <person name="Gujja S."/>
            <person name="Hansen M."/>
            <person name="Howarth C."/>
            <person name="Imamovic A."/>
            <person name="Ireland A."/>
            <person name="Larimer J."/>
            <person name="McCowan C."/>
            <person name="Murphy C."/>
            <person name="Pearson M."/>
            <person name="Poon T.W."/>
            <person name="Priest M."/>
            <person name="Roberts A."/>
            <person name="Saif S."/>
            <person name="Shea T."/>
            <person name="Sykes S."/>
            <person name="Wortman J."/>
            <person name="Nusbaum C."/>
            <person name="Birren B."/>
        </authorList>
    </citation>
    <scope>NUCLEOTIDE SEQUENCE [LARGE SCALE GENOMIC DNA]</scope>
    <source>
        <strain evidence="3 4">17X</strain>
    </source>
</reference>
<feature type="region of interest" description="Disordered" evidence="1">
    <location>
        <begin position="724"/>
        <end position="750"/>
    </location>
</feature>
<gene>
    <name evidence="3" type="ORF">YYC_00809</name>
</gene>
<evidence type="ECO:0000313" key="4">
    <source>
        <dbReference type="Proteomes" id="UP000018538"/>
    </source>
</evidence>
<proteinExistence type="predicted"/>
<keyword evidence="2" id="KW-0472">Membrane</keyword>
<keyword evidence="4" id="KW-1185">Reference proteome</keyword>
<dbReference type="OrthoDB" id="378763at2759"/>
<sequence>MNNPPKCVNCIEGYSARLNIINKQFENEPENITSKTKLIDISEKNSYTSHTPLINKTKFINCENNNEHSKVQNKIFSSLLKKIRNGKEKASINIKNYYDKKKKYVYIYEKNLDRNKKKFTLLNCENSDSININNDINIDMNDRAKINRNGSFLKIFQNIKNESNDEEVTKLRDVKIDGNKQNEKKKTKKIEDYLINLDTNKNSNNDNNDVIWNPHLKYLRNIKKLLHISDEEIKDVIEISNFEINLNINTFYYKFINENSDKSLLKYNVNYNKNIYDIQEKRGHKNEKIISYKKKFSIGFLLHQYNISIQENLYYCYRIYESDKFEDIKNNMRYNIDYTKYHHFGAGTNRLFGSFKTIPIKNKNCYECSRYRKNNEYCNDNSKEKEWYPENNLVENVGINAESSNLHYSNEITKICFDTCKFDEGYLKCSKNCSQINCASCKKKNISNNHNNNMPKIVRKKQDRFESGHTENKCNLNNVCSNSLIITDYPYMHNNNDEKTIKEKKSSNKIRNFLKEIIKRDKKDITKNSNNINNEYHQNEKRYNKKDEIYKEKKGMEKKKNFKQNDPKELFNNNSEYNITTNKNSTNNINNRQPINIQKTESFESFFKTDKIKQKFIKFEEDIKSKENYKDNSDGDITFKCTNEKTNVYEENYDKYCSGMKYKESINNSNEFLTSQYVDNNFNEIYYIQRINANNDTFSVFVKIYQIYIFSRVNDEINIDNKADKNNANNNNDNNNNDNNNNGHAPNKIKGYRNLEDSYEEQTNSHNSNKTKVSVYVFITILNDSLLKYIIKKKILYDVTNCINQWEIYIITEIQNLKNATNNISMSIKIKEWNDNIYCIIKNIEIFINDYLKVFIHNIAINIIYFFGIYENNMLQNYISFLKNEDNNNLHTRKKYTFKSIYNDIKKKIQRLKPPKKRRSNEHRQKKHQNIPNNQDYKKGYNLFQNIFKKNDSKKKHTFFYDDAYFFNKLTIDKKKCYFKSHHEANSYVAYINSIYYRRIMFLYILFFFMYIAITKTMFCSCYV</sequence>
<dbReference type="EMBL" id="KI635731">
    <property type="protein sequence ID" value="ETB62189.1"/>
    <property type="molecule type" value="Genomic_DNA"/>
</dbReference>
<evidence type="ECO:0000313" key="3">
    <source>
        <dbReference type="EMBL" id="ETB62189.1"/>
    </source>
</evidence>
<keyword evidence="2" id="KW-0812">Transmembrane</keyword>
<keyword evidence="2" id="KW-1133">Transmembrane helix</keyword>
<evidence type="ECO:0000256" key="2">
    <source>
        <dbReference type="SAM" id="Phobius"/>
    </source>
</evidence>
<feature type="compositionally biased region" description="Low complexity" evidence="1">
    <location>
        <begin position="726"/>
        <end position="742"/>
    </location>
</feature>
<organism evidence="3 4">
    <name type="scientific">Plasmodium yoelii 17X</name>
    <dbReference type="NCBI Taxonomy" id="1323249"/>
    <lineage>
        <taxon>Eukaryota</taxon>
        <taxon>Sar</taxon>
        <taxon>Alveolata</taxon>
        <taxon>Apicomplexa</taxon>
        <taxon>Aconoidasida</taxon>
        <taxon>Haemosporida</taxon>
        <taxon>Plasmodiidae</taxon>
        <taxon>Plasmodium</taxon>
        <taxon>Plasmodium (Vinckeia)</taxon>
    </lineage>
</organism>
<accession>V7PRY9</accession>
<protein>
    <submittedName>
        <fullName evidence="3">Uncharacterized protein</fullName>
    </submittedName>
</protein>
<dbReference type="AlphaFoldDB" id="V7PRY9"/>
<name>V7PRY9_PLAYE</name>